<dbReference type="EMBL" id="QGKY02000089">
    <property type="protein sequence ID" value="KAF2610945.1"/>
    <property type="molecule type" value="Genomic_DNA"/>
</dbReference>
<dbReference type="AlphaFoldDB" id="A0A8S9LU23"/>
<sequence length="96" mass="10918">MFQRSETNRVGKIGEEGLLLTVAANLTPSEVEGRHKQRREHNWNGSKKKIAKLSKSGRGDNVEQIGARDLPTSKKLPREVKRGRCEVEMLFTEMEN</sequence>
<organism evidence="2">
    <name type="scientific">Brassica cretica</name>
    <name type="common">Mustard</name>
    <dbReference type="NCBI Taxonomy" id="69181"/>
    <lineage>
        <taxon>Eukaryota</taxon>
        <taxon>Viridiplantae</taxon>
        <taxon>Streptophyta</taxon>
        <taxon>Embryophyta</taxon>
        <taxon>Tracheophyta</taxon>
        <taxon>Spermatophyta</taxon>
        <taxon>Magnoliopsida</taxon>
        <taxon>eudicotyledons</taxon>
        <taxon>Gunneridae</taxon>
        <taxon>Pentapetalae</taxon>
        <taxon>rosids</taxon>
        <taxon>malvids</taxon>
        <taxon>Brassicales</taxon>
        <taxon>Brassicaceae</taxon>
        <taxon>Brassiceae</taxon>
        <taxon>Brassica</taxon>
    </lineage>
</organism>
<feature type="region of interest" description="Disordered" evidence="1">
    <location>
        <begin position="29"/>
        <end position="77"/>
    </location>
</feature>
<proteinExistence type="predicted"/>
<accession>A0A8S9LU23</accession>
<evidence type="ECO:0000256" key="1">
    <source>
        <dbReference type="SAM" id="MobiDB-lite"/>
    </source>
</evidence>
<comment type="caution">
    <text evidence="2">The sequence shown here is derived from an EMBL/GenBank/DDBJ whole genome shotgun (WGS) entry which is preliminary data.</text>
</comment>
<gene>
    <name evidence="2" type="ORF">F2Q70_00013524</name>
</gene>
<protein>
    <submittedName>
        <fullName evidence="2">Uncharacterized protein</fullName>
    </submittedName>
</protein>
<reference evidence="2" key="1">
    <citation type="submission" date="2019-12" db="EMBL/GenBank/DDBJ databases">
        <title>Genome sequencing and annotation of Brassica cretica.</title>
        <authorList>
            <person name="Studholme D.J."/>
            <person name="Sarris P.F."/>
        </authorList>
    </citation>
    <scope>NUCLEOTIDE SEQUENCE</scope>
    <source>
        <strain evidence="2">PFS-102/07</strain>
        <tissue evidence="2">Leaf</tissue>
    </source>
</reference>
<evidence type="ECO:0000313" key="2">
    <source>
        <dbReference type="EMBL" id="KAF2610945.1"/>
    </source>
</evidence>
<name>A0A8S9LU23_BRACR</name>